<sequence length="129" mass="14634">MSDNKMLKAYRNLLQHVKESAIQTEKKTWQALGSAVEKAEQTDHAIAELTTKEFEQVQEDLNADIMQVAEYLSEVEQGVEEFLTMDLPLLEKILIDKALSLADPTEITVLRLRLAAAMDDNHPVFDHPK</sequence>
<organism evidence="1">
    <name type="scientific">hydrothermal vent metagenome</name>
    <dbReference type="NCBI Taxonomy" id="652676"/>
    <lineage>
        <taxon>unclassified sequences</taxon>
        <taxon>metagenomes</taxon>
        <taxon>ecological metagenomes</taxon>
    </lineage>
</organism>
<dbReference type="Pfam" id="PF07295">
    <property type="entry name" value="DUF1451"/>
    <property type="match status" value="1"/>
</dbReference>
<name>A0A3B0VZP2_9ZZZZ</name>
<accession>A0A3B0VZP2</accession>
<protein>
    <submittedName>
        <fullName evidence="1">Uncharacterized protein</fullName>
    </submittedName>
</protein>
<evidence type="ECO:0000313" key="1">
    <source>
        <dbReference type="EMBL" id="VAW49045.1"/>
    </source>
</evidence>
<gene>
    <name evidence="1" type="ORF">MNBD_GAMMA04-901</name>
</gene>
<dbReference type="EMBL" id="UOFB01000316">
    <property type="protein sequence ID" value="VAW49045.1"/>
    <property type="molecule type" value="Genomic_DNA"/>
</dbReference>
<dbReference type="InterPro" id="IPR009912">
    <property type="entry name" value="DUF1451"/>
</dbReference>
<reference evidence="1" key="1">
    <citation type="submission" date="2018-06" db="EMBL/GenBank/DDBJ databases">
        <authorList>
            <person name="Zhirakovskaya E."/>
        </authorList>
    </citation>
    <scope>NUCLEOTIDE SEQUENCE</scope>
</reference>
<dbReference type="AlphaFoldDB" id="A0A3B0VZP2"/>
<proteinExistence type="predicted"/>